<dbReference type="Proteomes" id="UP000828941">
    <property type="component" value="Chromosome 7"/>
</dbReference>
<accession>A0ACB9N904</accession>
<organism evidence="1 2">
    <name type="scientific">Bauhinia variegata</name>
    <name type="common">Purple orchid tree</name>
    <name type="synonym">Phanera variegata</name>
    <dbReference type="NCBI Taxonomy" id="167791"/>
    <lineage>
        <taxon>Eukaryota</taxon>
        <taxon>Viridiplantae</taxon>
        <taxon>Streptophyta</taxon>
        <taxon>Embryophyta</taxon>
        <taxon>Tracheophyta</taxon>
        <taxon>Spermatophyta</taxon>
        <taxon>Magnoliopsida</taxon>
        <taxon>eudicotyledons</taxon>
        <taxon>Gunneridae</taxon>
        <taxon>Pentapetalae</taxon>
        <taxon>rosids</taxon>
        <taxon>fabids</taxon>
        <taxon>Fabales</taxon>
        <taxon>Fabaceae</taxon>
        <taxon>Cercidoideae</taxon>
        <taxon>Cercideae</taxon>
        <taxon>Bauhiniinae</taxon>
        <taxon>Bauhinia</taxon>
    </lineage>
</organism>
<dbReference type="EMBL" id="CM039432">
    <property type="protein sequence ID" value="KAI4332920.1"/>
    <property type="molecule type" value="Genomic_DNA"/>
</dbReference>
<name>A0ACB9N904_BAUVA</name>
<proteinExistence type="predicted"/>
<comment type="caution">
    <text evidence="1">The sequence shown here is derived from an EMBL/GenBank/DDBJ whole genome shotgun (WGS) entry which is preliminary data.</text>
</comment>
<sequence length="87" mass="10021">MILPSWKSVCFFTIFFRITKSSPTFSLSLQKSNDPNLIFTTIPSLYYHPRYATPNSSVSIKFPAFHRRGDHREPATVRRSNKGSLII</sequence>
<gene>
    <name evidence="1" type="ORF">L6164_017790</name>
</gene>
<reference evidence="1 2" key="1">
    <citation type="journal article" date="2022" name="DNA Res.">
        <title>Chromosomal-level genome assembly of the orchid tree Bauhinia variegata (Leguminosae; Cercidoideae) supports the allotetraploid origin hypothesis of Bauhinia.</title>
        <authorList>
            <person name="Zhong Y."/>
            <person name="Chen Y."/>
            <person name="Zheng D."/>
            <person name="Pang J."/>
            <person name="Liu Y."/>
            <person name="Luo S."/>
            <person name="Meng S."/>
            <person name="Qian L."/>
            <person name="Wei D."/>
            <person name="Dai S."/>
            <person name="Zhou R."/>
        </authorList>
    </citation>
    <scope>NUCLEOTIDE SEQUENCE [LARGE SCALE GENOMIC DNA]</scope>
    <source>
        <strain evidence="1">BV-YZ2020</strain>
    </source>
</reference>
<evidence type="ECO:0000313" key="1">
    <source>
        <dbReference type="EMBL" id="KAI4332920.1"/>
    </source>
</evidence>
<protein>
    <submittedName>
        <fullName evidence="1">Uncharacterized protein</fullName>
    </submittedName>
</protein>
<evidence type="ECO:0000313" key="2">
    <source>
        <dbReference type="Proteomes" id="UP000828941"/>
    </source>
</evidence>
<keyword evidence="2" id="KW-1185">Reference proteome</keyword>